<comment type="caution">
    <text evidence="1">The sequence shown here is derived from an EMBL/GenBank/DDBJ whole genome shotgun (WGS) entry which is preliminary data.</text>
</comment>
<dbReference type="PANTHER" id="PTHR38471">
    <property type="entry name" value="FOUR HELIX BUNDLE PROTEIN"/>
    <property type="match status" value="1"/>
</dbReference>
<reference evidence="2" key="1">
    <citation type="submission" date="2017-09" db="EMBL/GenBank/DDBJ databases">
        <title>Depth-based differentiation of microbial function through sediment-hosted aquifers and enrichment of novel symbionts in the deep terrestrial subsurface.</title>
        <authorList>
            <person name="Probst A.J."/>
            <person name="Ladd B."/>
            <person name="Jarett J.K."/>
            <person name="Geller-Mcgrath D.E."/>
            <person name="Sieber C.M.K."/>
            <person name="Emerson J.B."/>
            <person name="Anantharaman K."/>
            <person name="Thomas B.C."/>
            <person name="Malmstrom R."/>
            <person name="Stieglmeier M."/>
            <person name="Klingl A."/>
            <person name="Woyke T."/>
            <person name="Ryan C.M."/>
            <person name="Banfield J.F."/>
        </authorList>
    </citation>
    <scope>NUCLEOTIDE SEQUENCE [LARGE SCALE GENOMIC DNA]</scope>
</reference>
<dbReference type="SUPFAM" id="SSF158446">
    <property type="entry name" value="IVS-encoded protein-like"/>
    <property type="match status" value="1"/>
</dbReference>
<dbReference type="Gene3D" id="1.20.1440.60">
    <property type="entry name" value="23S rRNA-intervening sequence"/>
    <property type="match status" value="1"/>
</dbReference>
<dbReference type="Pfam" id="PF05635">
    <property type="entry name" value="23S_rRNA_IVP"/>
    <property type="match status" value="1"/>
</dbReference>
<evidence type="ECO:0008006" key="3">
    <source>
        <dbReference type="Google" id="ProtNLM"/>
    </source>
</evidence>
<organism evidence="1 2">
    <name type="scientific">bacterium (Candidatus Gribaldobacteria) CG07_land_8_20_14_0_80_33_18</name>
    <dbReference type="NCBI Taxonomy" id="2014272"/>
    <lineage>
        <taxon>Bacteria</taxon>
        <taxon>Candidatus Gribaldobacteria</taxon>
    </lineage>
</organism>
<sequence>MIKTYDKYGFRFREWDIYKDARRFRIELYEVLRTYPMEEKFALVDQTKRALNSIILNIAEGANRTTNKDLRIYISRAAGSLDEVVACLDCALDNNYINKDKHQEFLEKASNLAKRLKGFIVKLSNS</sequence>
<dbReference type="PANTHER" id="PTHR38471:SF2">
    <property type="entry name" value="FOUR HELIX BUNDLE PROTEIN"/>
    <property type="match status" value="1"/>
</dbReference>
<proteinExistence type="predicted"/>
<evidence type="ECO:0000313" key="2">
    <source>
        <dbReference type="Proteomes" id="UP000228777"/>
    </source>
</evidence>
<accession>A0A2M6Z3S4</accession>
<protein>
    <recommendedName>
        <fullName evidence="3">Four helix bundle protein</fullName>
    </recommendedName>
</protein>
<dbReference type="NCBIfam" id="TIGR02436">
    <property type="entry name" value="four helix bundle protein"/>
    <property type="match status" value="1"/>
</dbReference>
<name>A0A2M6Z3S4_9BACT</name>
<evidence type="ECO:0000313" key="1">
    <source>
        <dbReference type="EMBL" id="PIU47036.1"/>
    </source>
</evidence>
<dbReference type="InterPro" id="IPR036583">
    <property type="entry name" value="23S_rRNA_IVS_sf"/>
</dbReference>
<gene>
    <name evidence="1" type="ORF">COS93_01025</name>
</gene>
<dbReference type="InterPro" id="IPR012657">
    <property type="entry name" value="23S_rRNA-intervening_sequence"/>
</dbReference>
<dbReference type="CDD" id="cd16377">
    <property type="entry name" value="23S_rRNA_IVP_like"/>
    <property type="match status" value="1"/>
</dbReference>
<dbReference type="Proteomes" id="UP000228777">
    <property type="component" value="Unassembled WGS sequence"/>
</dbReference>
<dbReference type="EMBL" id="PEWP01000018">
    <property type="protein sequence ID" value="PIU47036.1"/>
    <property type="molecule type" value="Genomic_DNA"/>
</dbReference>
<dbReference type="AlphaFoldDB" id="A0A2M6Z3S4"/>